<dbReference type="Gene3D" id="3.40.50.1980">
    <property type="entry name" value="Nitrogenase molybdenum iron protein domain"/>
    <property type="match status" value="4"/>
</dbReference>
<dbReference type="PROSITE" id="PS50983">
    <property type="entry name" value="FE_B12_PBP"/>
    <property type="match status" value="2"/>
</dbReference>
<dbReference type="KEGG" id="pmet:G4Y79_16795"/>
<organism evidence="6 7">
    <name type="scientific">Phototrophicus methaneseepsis</name>
    <dbReference type="NCBI Taxonomy" id="2710758"/>
    <lineage>
        <taxon>Bacteria</taxon>
        <taxon>Bacillati</taxon>
        <taxon>Chloroflexota</taxon>
        <taxon>Candidatus Thermofontia</taxon>
        <taxon>Phototrophicales</taxon>
        <taxon>Phototrophicaceae</taxon>
        <taxon>Phototrophicus</taxon>
    </lineage>
</organism>
<keyword evidence="4" id="KW-0732">Signal</keyword>
<dbReference type="Proteomes" id="UP000594468">
    <property type="component" value="Chromosome"/>
</dbReference>
<dbReference type="RefSeq" id="WP_195169420.1">
    <property type="nucleotide sequence ID" value="NZ_CP062983.1"/>
</dbReference>
<evidence type="ECO:0000256" key="3">
    <source>
        <dbReference type="ARBA" id="ARBA00022448"/>
    </source>
</evidence>
<evidence type="ECO:0000256" key="4">
    <source>
        <dbReference type="ARBA" id="ARBA00022729"/>
    </source>
</evidence>
<comment type="similarity">
    <text evidence="2">Belongs to the bacterial solute-binding protein 8 family.</text>
</comment>
<keyword evidence="3" id="KW-0813">Transport</keyword>
<dbReference type="InterPro" id="IPR002491">
    <property type="entry name" value="ABC_transptr_periplasmic_BD"/>
</dbReference>
<sequence>MQRRSTLFAMLILLALFVVSITPIAAQEAEAFPVTIEHKFGSTTITEAPQRVVAIGYTEQDYLLALGVTPVAVRYWYGDEENAIFPWATDYVEGEPPVVLNMTFGSLDYEEILSLQPDLISAVTAGISQEEYDLLSEIAPTIAQTDEYIDFGMPWQETMRIIGEAVGQPEEATAIVEEVENLFEEARAENPEFEGKTVAVAYFLEGAYGFYTAQDSRGRFFTELGFDMPEELLDVAGESFYAQISAEQVGLLDQDLIAVLNLQFIEGGQEALEADPLFGQLDAVQEDRIVYLEEQAENALGFSSPLSLAYALDAVLPQLEAIFGDASEDEATDEATDSETVSVTCEEGFRLFEHPYLGTDPVCIPDEPERIAILDLAPLEVALTQGIEPVAMFGYGRDLIARSNPDITVDVMGLTAETADVGNASAVNFEALLESDPDLIITTPFAISQVDISTFEEIAPTVIFEAPLEVGEYRSSIEFMSAVLNTPDLGETLLTQLDERLAAFQEALGDGEEPTEISLVRLRDAIVLWTAGSFSDHLIHEAGLVRPEQQREYDLDFVAENSGRVGFEISEENLPLIDGDNIIVWTAAQSADVEEEARQLLPTLQEDPLWNTLEGVQNDHLFIVGSHWQGFGIFEAQAALDDLFRYVAGVDPQEVAPNPFLSE</sequence>
<name>A0A7S8E6N8_9CHLR</name>
<dbReference type="SUPFAM" id="SSF53807">
    <property type="entry name" value="Helical backbone' metal receptor"/>
    <property type="match status" value="2"/>
</dbReference>
<evidence type="ECO:0000256" key="1">
    <source>
        <dbReference type="ARBA" id="ARBA00004196"/>
    </source>
</evidence>
<evidence type="ECO:0000256" key="2">
    <source>
        <dbReference type="ARBA" id="ARBA00008814"/>
    </source>
</evidence>
<keyword evidence="7" id="KW-1185">Reference proteome</keyword>
<feature type="domain" description="Fe/B12 periplasmic-binding" evidence="5">
    <location>
        <begin position="51"/>
        <end position="323"/>
    </location>
</feature>
<evidence type="ECO:0000313" key="6">
    <source>
        <dbReference type="EMBL" id="QPC81347.1"/>
    </source>
</evidence>
<dbReference type="PANTHER" id="PTHR30532">
    <property type="entry name" value="IRON III DICITRATE-BINDING PERIPLASMIC PROTEIN"/>
    <property type="match status" value="1"/>
</dbReference>
<dbReference type="AlphaFoldDB" id="A0A7S8E6N8"/>
<dbReference type="CDD" id="cd01146">
    <property type="entry name" value="FhuD"/>
    <property type="match status" value="1"/>
</dbReference>
<reference evidence="6 7" key="1">
    <citation type="submission" date="2020-02" db="EMBL/GenBank/DDBJ databases">
        <authorList>
            <person name="Zheng R.K."/>
            <person name="Sun C.M."/>
        </authorList>
    </citation>
    <scope>NUCLEOTIDE SEQUENCE [LARGE SCALE GENOMIC DNA]</scope>
    <source>
        <strain evidence="7">rifampicinis</strain>
    </source>
</reference>
<evidence type="ECO:0000259" key="5">
    <source>
        <dbReference type="PROSITE" id="PS50983"/>
    </source>
</evidence>
<accession>A0A7S8E6N8</accession>
<gene>
    <name evidence="6" type="ORF">G4Y79_16795</name>
</gene>
<dbReference type="InterPro" id="IPR051313">
    <property type="entry name" value="Bact_iron-sidero_bind"/>
</dbReference>
<protein>
    <submittedName>
        <fullName evidence="6">ABC transporter substrate-binding protein</fullName>
    </submittedName>
</protein>
<dbReference type="GO" id="GO:0030288">
    <property type="term" value="C:outer membrane-bounded periplasmic space"/>
    <property type="evidence" value="ECO:0007669"/>
    <property type="project" value="TreeGrafter"/>
</dbReference>
<dbReference type="GO" id="GO:1901678">
    <property type="term" value="P:iron coordination entity transport"/>
    <property type="evidence" value="ECO:0007669"/>
    <property type="project" value="UniProtKB-ARBA"/>
</dbReference>
<dbReference type="Pfam" id="PF01497">
    <property type="entry name" value="Peripla_BP_2"/>
    <property type="match status" value="2"/>
</dbReference>
<dbReference type="EMBL" id="CP062983">
    <property type="protein sequence ID" value="QPC81347.1"/>
    <property type="molecule type" value="Genomic_DNA"/>
</dbReference>
<evidence type="ECO:0000313" key="7">
    <source>
        <dbReference type="Proteomes" id="UP000594468"/>
    </source>
</evidence>
<proteinExistence type="inferred from homology"/>
<dbReference type="PANTHER" id="PTHR30532:SF24">
    <property type="entry name" value="FERRIC ENTEROBACTIN-BINDING PERIPLASMIC PROTEIN FEPB"/>
    <property type="match status" value="1"/>
</dbReference>
<feature type="domain" description="Fe/B12 periplasmic-binding" evidence="5">
    <location>
        <begin position="370"/>
        <end position="651"/>
    </location>
</feature>
<comment type="subcellular location">
    <subcellularLocation>
        <location evidence="1">Cell envelope</location>
    </subcellularLocation>
</comment>